<dbReference type="PANTHER" id="PTHR10555">
    <property type="entry name" value="SORTING NEXIN"/>
    <property type="match status" value="1"/>
</dbReference>
<comment type="subcellular location">
    <subcellularLocation>
        <location evidence="2">Endosome</location>
    </subcellularLocation>
    <subcellularLocation>
        <location evidence="1">Vacuole membrane</location>
        <topology evidence="1">Peripheral membrane protein</topology>
    </subcellularLocation>
</comment>
<dbReference type="InterPro" id="IPR001683">
    <property type="entry name" value="PX_dom"/>
</dbReference>
<dbReference type="AlphaFoldDB" id="A0AAN9UHC4"/>
<feature type="region of interest" description="Disordered" evidence="10">
    <location>
        <begin position="1"/>
        <end position="170"/>
    </location>
</feature>
<dbReference type="InterPro" id="IPR037917">
    <property type="entry name" value="Ypt35_PX"/>
</dbReference>
<feature type="compositionally biased region" description="Basic and acidic residues" evidence="10">
    <location>
        <begin position="71"/>
        <end position="90"/>
    </location>
</feature>
<feature type="compositionally biased region" description="Basic and acidic residues" evidence="10">
    <location>
        <begin position="213"/>
        <end position="229"/>
    </location>
</feature>
<name>A0AAN9UHC4_9PEZI</name>
<feature type="compositionally biased region" description="Gly residues" evidence="10">
    <location>
        <begin position="154"/>
        <end position="164"/>
    </location>
</feature>
<evidence type="ECO:0000256" key="3">
    <source>
        <dbReference type="ARBA" id="ARBA00007426"/>
    </source>
</evidence>
<comment type="similarity">
    <text evidence="3">Belongs to the YPT35 family.</text>
</comment>
<dbReference type="CDD" id="cd07280">
    <property type="entry name" value="PX_YPT35"/>
    <property type="match status" value="1"/>
</dbReference>
<feature type="region of interest" description="Disordered" evidence="10">
    <location>
        <begin position="184"/>
        <end position="229"/>
    </location>
</feature>
<dbReference type="Gene3D" id="3.30.1520.10">
    <property type="entry name" value="Phox-like domain"/>
    <property type="match status" value="1"/>
</dbReference>
<evidence type="ECO:0000256" key="8">
    <source>
        <dbReference type="ARBA" id="ARBA00033774"/>
    </source>
</evidence>
<comment type="caution">
    <text evidence="12">The sequence shown here is derived from an EMBL/GenBank/DDBJ whole genome shotgun (WGS) entry which is preliminary data.</text>
</comment>
<dbReference type="EMBL" id="JAJSPL020000013">
    <property type="protein sequence ID" value="KAK7743468.1"/>
    <property type="molecule type" value="Genomic_DNA"/>
</dbReference>
<dbReference type="SMART" id="SM00312">
    <property type="entry name" value="PX"/>
    <property type="match status" value="1"/>
</dbReference>
<keyword evidence="13" id="KW-1185">Reference proteome</keyword>
<dbReference type="Pfam" id="PF00787">
    <property type="entry name" value="PX"/>
    <property type="match status" value="1"/>
</dbReference>
<evidence type="ECO:0000256" key="2">
    <source>
        <dbReference type="ARBA" id="ARBA00004177"/>
    </source>
</evidence>
<feature type="domain" description="PX" evidence="11">
    <location>
        <begin position="239"/>
        <end position="349"/>
    </location>
</feature>
<sequence length="349" mass="37479">MASATEHRPALDDGSALKQHSNATEQFPAFDPSHDGSEEDILPGGGSNEHYTHAIGSATGETAASNDSDDAEPREGQPNHNASDDNDHRSTPLFADDDTVPNIDEHRSLQDGGADDAATTTTTTTTTTATSTVTSPSISSPPYWQHGHDYGQAPGHGHGGGGGAHHSRNYSAESFVPGTIILQDNEAGDDDDEDEGDNNNNNNNGGGGGGSADRSHGRSSEETRTSYGRDRNRACWAKSVEVTDYVVVNGSATNIGAFVVWNIRVETLSGPFMNIRKRYSEFDDFRHQLIQAFPSFEAAVPALPPKSVIAKFRPNFLEKRRAGLQYFLNCILLNPEFSGSPVLKDFLFS</sequence>
<dbReference type="PANTHER" id="PTHR10555:SF170">
    <property type="entry name" value="FI18122P1"/>
    <property type="match status" value="1"/>
</dbReference>
<evidence type="ECO:0000313" key="13">
    <source>
        <dbReference type="Proteomes" id="UP001320245"/>
    </source>
</evidence>
<feature type="compositionally biased region" description="Acidic residues" evidence="10">
    <location>
        <begin position="186"/>
        <end position="197"/>
    </location>
</feature>
<dbReference type="GO" id="GO:0005774">
    <property type="term" value="C:vacuolar membrane"/>
    <property type="evidence" value="ECO:0007669"/>
    <property type="project" value="UniProtKB-SubCell"/>
</dbReference>
<evidence type="ECO:0000256" key="6">
    <source>
        <dbReference type="ARBA" id="ARBA00023136"/>
    </source>
</evidence>
<comment type="function">
    <text evidence="7">Recruits the lipid transfer protein VPS13 to endosomal and vacuolar membranes.</text>
</comment>
<dbReference type="Proteomes" id="UP001320245">
    <property type="component" value="Unassembled WGS sequence"/>
</dbReference>
<dbReference type="InterPro" id="IPR036871">
    <property type="entry name" value="PX_dom_sf"/>
</dbReference>
<proteinExistence type="inferred from homology"/>
<keyword evidence="5" id="KW-0967">Endosome</keyword>
<dbReference type="GO" id="GO:0010008">
    <property type="term" value="C:endosome membrane"/>
    <property type="evidence" value="ECO:0007669"/>
    <property type="project" value="UniProtKB-SubCell"/>
</dbReference>
<evidence type="ECO:0000256" key="7">
    <source>
        <dbReference type="ARBA" id="ARBA00033728"/>
    </source>
</evidence>
<feature type="compositionally biased region" description="Basic and acidic residues" evidence="10">
    <location>
        <begin position="1"/>
        <end position="11"/>
    </location>
</feature>
<protein>
    <recommendedName>
        <fullName evidence="8">Endosomal/vacuolar adapter protein YPT35</fullName>
    </recommendedName>
    <alternativeName>
        <fullName evidence="9">PX domain-containing protein YPT35</fullName>
    </alternativeName>
</protein>
<feature type="compositionally biased region" description="Low complexity" evidence="10">
    <location>
        <begin position="117"/>
        <end position="142"/>
    </location>
</feature>
<keyword evidence="4" id="KW-0926">Vacuole</keyword>
<evidence type="ECO:0000256" key="10">
    <source>
        <dbReference type="SAM" id="MobiDB-lite"/>
    </source>
</evidence>
<gene>
    <name evidence="12" type="ORF">SLS53_004002</name>
</gene>
<evidence type="ECO:0000259" key="11">
    <source>
        <dbReference type="PROSITE" id="PS50195"/>
    </source>
</evidence>
<evidence type="ECO:0000256" key="4">
    <source>
        <dbReference type="ARBA" id="ARBA00022554"/>
    </source>
</evidence>
<reference evidence="12 13" key="1">
    <citation type="journal article" date="2023" name="PLoS ONE">
        <title>Cytospora paraplurivora sp. nov. isolated from orchards with fruit tree decline syndrome in Ontario, Canada.</title>
        <authorList>
            <person name="Ilyukhin E."/>
            <person name="Nguyen H.D.T."/>
            <person name="Castle A.J."/>
            <person name="Ellouze W."/>
        </authorList>
    </citation>
    <scope>NUCLEOTIDE SEQUENCE [LARGE SCALE GENOMIC DNA]</scope>
    <source>
        <strain evidence="12 13">FDS-564</strain>
    </source>
</reference>
<evidence type="ECO:0000256" key="9">
    <source>
        <dbReference type="ARBA" id="ARBA00033785"/>
    </source>
</evidence>
<dbReference type="GO" id="GO:0032266">
    <property type="term" value="F:phosphatidylinositol-3-phosphate binding"/>
    <property type="evidence" value="ECO:0007669"/>
    <property type="project" value="InterPro"/>
</dbReference>
<keyword evidence="6" id="KW-0472">Membrane</keyword>
<organism evidence="12 13">
    <name type="scientific">Cytospora paraplurivora</name>
    <dbReference type="NCBI Taxonomy" id="2898453"/>
    <lineage>
        <taxon>Eukaryota</taxon>
        <taxon>Fungi</taxon>
        <taxon>Dikarya</taxon>
        <taxon>Ascomycota</taxon>
        <taxon>Pezizomycotina</taxon>
        <taxon>Sordariomycetes</taxon>
        <taxon>Sordariomycetidae</taxon>
        <taxon>Diaporthales</taxon>
        <taxon>Cytosporaceae</taxon>
        <taxon>Cytospora</taxon>
    </lineage>
</organism>
<dbReference type="PROSITE" id="PS50195">
    <property type="entry name" value="PX"/>
    <property type="match status" value="1"/>
</dbReference>
<accession>A0AAN9UHC4</accession>
<dbReference type="SUPFAM" id="SSF64268">
    <property type="entry name" value="PX domain"/>
    <property type="match status" value="1"/>
</dbReference>
<evidence type="ECO:0000256" key="1">
    <source>
        <dbReference type="ARBA" id="ARBA00004148"/>
    </source>
</evidence>
<evidence type="ECO:0000313" key="12">
    <source>
        <dbReference type="EMBL" id="KAK7743468.1"/>
    </source>
</evidence>
<evidence type="ECO:0000256" key="5">
    <source>
        <dbReference type="ARBA" id="ARBA00022753"/>
    </source>
</evidence>